<protein>
    <submittedName>
        <fullName evidence="2">Uncharacterized protein (DUF983 family)</fullName>
    </submittedName>
</protein>
<dbReference type="AlphaFoldDB" id="A0A9W6CKN6"/>
<dbReference type="Pfam" id="PF06170">
    <property type="entry name" value="DUF983"/>
    <property type="match status" value="1"/>
</dbReference>
<dbReference type="RefSeq" id="WP_281807186.1">
    <property type="nucleotide sequence ID" value="NZ_BSDO01000002.1"/>
</dbReference>
<proteinExistence type="predicted"/>
<gene>
    <name evidence="2" type="ORF">GGQ86_000549</name>
    <name evidence="1" type="ORF">XFLAVUS301_18240</name>
</gene>
<organism evidence="1 3">
    <name type="scientific">Xanthobacter flavus</name>
    <dbReference type="NCBI Taxonomy" id="281"/>
    <lineage>
        <taxon>Bacteria</taxon>
        <taxon>Pseudomonadati</taxon>
        <taxon>Pseudomonadota</taxon>
        <taxon>Alphaproteobacteria</taxon>
        <taxon>Hyphomicrobiales</taxon>
        <taxon>Xanthobacteraceae</taxon>
        <taxon>Xanthobacter</taxon>
    </lineage>
</organism>
<evidence type="ECO:0000313" key="2">
    <source>
        <dbReference type="EMBL" id="MDR6332102.1"/>
    </source>
</evidence>
<name>A0A9W6CKN6_XANFL</name>
<dbReference type="Proteomes" id="UP001144397">
    <property type="component" value="Unassembled WGS sequence"/>
</dbReference>
<dbReference type="Proteomes" id="UP001245370">
    <property type="component" value="Unassembled WGS sequence"/>
</dbReference>
<dbReference type="InterPro" id="IPR009325">
    <property type="entry name" value="DUF983"/>
</dbReference>
<evidence type="ECO:0000313" key="3">
    <source>
        <dbReference type="Proteomes" id="UP001144397"/>
    </source>
</evidence>
<dbReference type="EMBL" id="JAVDPY010000001">
    <property type="protein sequence ID" value="MDR6332102.1"/>
    <property type="molecule type" value="Genomic_DNA"/>
</dbReference>
<dbReference type="GeneID" id="95762612"/>
<comment type="caution">
    <text evidence="1">The sequence shown here is derived from an EMBL/GenBank/DDBJ whole genome shotgun (WGS) entry which is preliminary data.</text>
</comment>
<sequence length="189" mass="19703">MSDTQSHAPSEALARARAAMSAEFGTVTRPAFDPVRRAPRRLYHTNGFNPPRPIEAAARRGWSGRCPACGEGALFGRWMQVSEACTHCGEALGHARVTNAVPVLAIPLALLAGSLVGGVLELLSDLPLALELAASELVAVAAAFHVLPRAKGLAIGLAWANHVGGFDPLRHLVPDPEAPAALPPPVEAP</sequence>
<reference evidence="2 4" key="2">
    <citation type="submission" date="2023-07" db="EMBL/GenBank/DDBJ databases">
        <title>Genomic Encyclopedia of Type Strains, Phase IV (KMG-IV): sequencing the most valuable type-strain genomes for metagenomic binning, comparative biology and taxonomic classification.</title>
        <authorList>
            <person name="Goeker M."/>
        </authorList>
    </citation>
    <scope>NUCLEOTIDE SEQUENCE [LARGE SCALE GENOMIC DNA]</scope>
    <source>
        <strain evidence="2 4">DSM 338</strain>
    </source>
</reference>
<dbReference type="EMBL" id="BSDO01000002">
    <property type="protein sequence ID" value="GLI22150.1"/>
    <property type="molecule type" value="Genomic_DNA"/>
</dbReference>
<accession>A0A9W6CKN6</accession>
<evidence type="ECO:0000313" key="1">
    <source>
        <dbReference type="EMBL" id="GLI22150.1"/>
    </source>
</evidence>
<reference evidence="1" key="1">
    <citation type="submission" date="2022-12" db="EMBL/GenBank/DDBJ databases">
        <title>Reference genome sequencing for broad-spectrum identification of bacterial and archaeal isolates by mass spectrometry.</title>
        <authorList>
            <person name="Sekiguchi Y."/>
            <person name="Tourlousse D.M."/>
        </authorList>
    </citation>
    <scope>NUCLEOTIDE SEQUENCE</scope>
    <source>
        <strain evidence="1">301</strain>
    </source>
</reference>
<keyword evidence="4" id="KW-1185">Reference proteome</keyword>
<evidence type="ECO:0000313" key="4">
    <source>
        <dbReference type="Proteomes" id="UP001245370"/>
    </source>
</evidence>